<dbReference type="AlphaFoldDB" id="A0A7D3UGT5"/>
<keyword evidence="4 7" id="KW-0689">Ribosomal protein</keyword>
<sequence>MNYAIVEACGKQYWFEPGFFYEVDRLVGTEPGDKISFNKILLVREGETSKLGKPCLKDITVNATVMRHSLDKKVVVFKMRPKKRSRFKTGFRRKITRIHIDSIT</sequence>
<comment type="similarity">
    <text evidence="1">Belongs to the bacterial ribosomal protein bL21 family.</text>
</comment>
<dbReference type="Pfam" id="PF00829">
    <property type="entry name" value="Ribosomal_L21p"/>
    <property type="match status" value="1"/>
</dbReference>
<evidence type="ECO:0000256" key="5">
    <source>
        <dbReference type="ARBA" id="ARBA00023274"/>
    </source>
</evidence>
<protein>
    <recommendedName>
        <fullName evidence="6">Large ribosomal subunit protein bL21m</fullName>
    </recommendedName>
</protein>
<dbReference type="InterPro" id="IPR018258">
    <property type="entry name" value="Ribosomal_bL21_CS"/>
</dbReference>
<geneLocation type="plastid" evidence="7"/>
<evidence type="ECO:0000313" key="7">
    <source>
        <dbReference type="EMBL" id="QKE31131.1"/>
    </source>
</evidence>
<dbReference type="RefSeq" id="YP_009863800.1">
    <property type="nucleotide sequence ID" value="NC_049013.1"/>
</dbReference>
<dbReference type="EMBL" id="MT364382">
    <property type="protein sequence ID" value="QKE31131.1"/>
    <property type="molecule type" value="Genomic_DNA"/>
</dbReference>
<dbReference type="InterPro" id="IPR028909">
    <property type="entry name" value="bL21-like"/>
</dbReference>
<evidence type="ECO:0000256" key="1">
    <source>
        <dbReference type="ARBA" id="ARBA00008563"/>
    </source>
</evidence>
<keyword evidence="7" id="KW-0934">Plastid</keyword>
<gene>
    <name evidence="7" type="primary">rpl21</name>
</gene>
<accession>A0A7D3UGT5</accession>
<evidence type="ECO:0000256" key="2">
    <source>
        <dbReference type="ARBA" id="ARBA00022730"/>
    </source>
</evidence>
<keyword evidence="5" id="KW-0687">Ribonucleoprotein</keyword>
<dbReference type="GO" id="GO:0005840">
    <property type="term" value="C:ribosome"/>
    <property type="evidence" value="ECO:0007669"/>
    <property type="project" value="UniProtKB-KW"/>
</dbReference>
<dbReference type="PANTHER" id="PTHR21349:SF0">
    <property type="entry name" value="LARGE RIBOSOMAL SUBUNIT PROTEIN BL21M"/>
    <property type="match status" value="1"/>
</dbReference>
<reference evidence="7" key="1">
    <citation type="submission" date="2020-04" db="EMBL/GenBank/DDBJ databases">
        <authorList>
            <person name="Hulatt C.J."/>
            <person name="Posewitz M.C."/>
        </authorList>
    </citation>
    <scope>NUCLEOTIDE SEQUENCE</scope>
    <source>
        <strain evidence="7">NIVA-4/92</strain>
    </source>
</reference>
<dbReference type="GO" id="GO:0005737">
    <property type="term" value="C:cytoplasm"/>
    <property type="evidence" value="ECO:0007669"/>
    <property type="project" value="UniProtKB-ARBA"/>
</dbReference>
<dbReference type="PANTHER" id="PTHR21349">
    <property type="entry name" value="50S RIBOSOMAL PROTEIN L21"/>
    <property type="match status" value="1"/>
</dbReference>
<keyword evidence="3" id="KW-0694">RNA-binding</keyword>
<dbReference type="GO" id="GO:1990904">
    <property type="term" value="C:ribonucleoprotein complex"/>
    <property type="evidence" value="ECO:0007669"/>
    <property type="project" value="UniProtKB-KW"/>
</dbReference>
<evidence type="ECO:0000256" key="4">
    <source>
        <dbReference type="ARBA" id="ARBA00022980"/>
    </source>
</evidence>
<dbReference type="PROSITE" id="PS01169">
    <property type="entry name" value="RIBOSOMAL_L21"/>
    <property type="match status" value="1"/>
</dbReference>
<proteinExistence type="inferred from homology"/>
<dbReference type="InterPro" id="IPR001787">
    <property type="entry name" value="Ribosomal_bL21"/>
</dbReference>
<dbReference type="SUPFAM" id="SSF141091">
    <property type="entry name" value="L21p-like"/>
    <property type="match status" value="1"/>
</dbReference>
<dbReference type="GO" id="GO:0003735">
    <property type="term" value="F:structural constituent of ribosome"/>
    <property type="evidence" value="ECO:0007669"/>
    <property type="project" value="InterPro"/>
</dbReference>
<dbReference type="GeneID" id="55752478"/>
<keyword evidence="2" id="KW-0699">rRNA-binding</keyword>
<organism evidence="7">
    <name type="scientific">Pavlova sp. NIVA-4/92</name>
    <dbReference type="NCBI Taxonomy" id="2686093"/>
    <lineage>
        <taxon>Eukaryota</taxon>
        <taxon>Haptista</taxon>
        <taxon>Haptophyta</taxon>
        <taxon>Pavlovophyceae</taxon>
        <taxon>Pavlovales</taxon>
        <taxon>Pavlovaceae</taxon>
        <taxon>Pavlova</taxon>
    </lineage>
</organism>
<evidence type="ECO:0000256" key="6">
    <source>
        <dbReference type="ARBA" id="ARBA00044129"/>
    </source>
</evidence>
<name>A0A7D3UGT5_9EUKA</name>
<dbReference type="NCBIfam" id="TIGR00061">
    <property type="entry name" value="L21"/>
    <property type="match status" value="1"/>
</dbReference>
<dbReference type="HAMAP" id="MF_01363">
    <property type="entry name" value="Ribosomal_bL21"/>
    <property type="match status" value="1"/>
</dbReference>
<evidence type="ECO:0000256" key="3">
    <source>
        <dbReference type="ARBA" id="ARBA00022884"/>
    </source>
</evidence>
<dbReference type="GO" id="GO:0019843">
    <property type="term" value="F:rRNA binding"/>
    <property type="evidence" value="ECO:0007669"/>
    <property type="project" value="UniProtKB-KW"/>
</dbReference>
<dbReference type="InterPro" id="IPR036164">
    <property type="entry name" value="bL21-like_sf"/>
</dbReference>
<dbReference type="GO" id="GO:0006412">
    <property type="term" value="P:translation"/>
    <property type="evidence" value="ECO:0007669"/>
    <property type="project" value="InterPro"/>
</dbReference>